<dbReference type="SUPFAM" id="SSF56219">
    <property type="entry name" value="DNase I-like"/>
    <property type="match status" value="1"/>
</dbReference>
<dbReference type="CDD" id="cd01650">
    <property type="entry name" value="RT_nLTR_like"/>
    <property type="match status" value="1"/>
</dbReference>
<feature type="domain" description="RNase H type-1" evidence="2">
    <location>
        <begin position="1861"/>
        <end position="1994"/>
    </location>
</feature>
<dbReference type="GO" id="GO:0003676">
    <property type="term" value="F:nucleic acid binding"/>
    <property type="evidence" value="ECO:0007669"/>
    <property type="project" value="InterPro"/>
</dbReference>
<dbReference type="InterPro" id="IPR005135">
    <property type="entry name" value="Endo/exonuclease/phosphatase"/>
</dbReference>
<feature type="compositionally biased region" description="Polar residues" evidence="1">
    <location>
        <begin position="327"/>
        <end position="341"/>
    </location>
</feature>
<organism evidence="3">
    <name type="scientific">Fagus sylvatica</name>
    <name type="common">Beechnut</name>
    <dbReference type="NCBI Taxonomy" id="28930"/>
    <lineage>
        <taxon>Eukaryota</taxon>
        <taxon>Viridiplantae</taxon>
        <taxon>Streptophyta</taxon>
        <taxon>Embryophyta</taxon>
        <taxon>Tracheophyta</taxon>
        <taxon>Spermatophyta</taxon>
        <taxon>Magnoliopsida</taxon>
        <taxon>eudicotyledons</taxon>
        <taxon>Gunneridae</taxon>
        <taxon>Pentapetalae</taxon>
        <taxon>rosids</taxon>
        <taxon>fabids</taxon>
        <taxon>Fagales</taxon>
        <taxon>Fagaceae</taxon>
        <taxon>Fagus</taxon>
    </lineage>
</organism>
<dbReference type="PANTHER" id="PTHR33116:SF86">
    <property type="entry name" value="REVERSE TRANSCRIPTASE DOMAIN-CONTAINING PROTEIN"/>
    <property type="match status" value="1"/>
</dbReference>
<dbReference type="Pfam" id="PF13966">
    <property type="entry name" value="zf-RVT"/>
    <property type="match status" value="1"/>
</dbReference>
<accession>A0A2N9FPT3</accession>
<protein>
    <recommendedName>
        <fullName evidence="2">RNase H type-1 domain-containing protein</fullName>
    </recommendedName>
</protein>
<dbReference type="Pfam" id="PF03372">
    <property type="entry name" value="Exo_endo_phos"/>
    <property type="match status" value="1"/>
</dbReference>
<dbReference type="PROSITE" id="PS50879">
    <property type="entry name" value="RNASE_H_1"/>
    <property type="match status" value="1"/>
</dbReference>
<dbReference type="InterPro" id="IPR025558">
    <property type="entry name" value="DUF4283"/>
</dbReference>
<feature type="region of interest" description="Disordered" evidence="1">
    <location>
        <begin position="1"/>
        <end position="36"/>
    </location>
</feature>
<dbReference type="GO" id="GO:0004523">
    <property type="term" value="F:RNA-DNA hybrid ribonuclease activity"/>
    <property type="evidence" value="ECO:0007669"/>
    <property type="project" value="InterPro"/>
</dbReference>
<feature type="compositionally biased region" description="Acidic residues" evidence="1">
    <location>
        <begin position="1"/>
        <end position="17"/>
    </location>
</feature>
<gene>
    <name evidence="3" type="ORF">FSB_LOCUS17120</name>
</gene>
<dbReference type="InterPro" id="IPR036397">
    <property type="entry name" value="RNaseH_sf"/>
</dbReference>
<evidence type="ECO:0000259" key="2">
    <source>
        <dbReference type="PROSITE" id="PS50879"/>
    </source>
</evidence>
<dbReference type="Pfam" id="PF14111">
    <property type="entry name" value="DUF4283"/>
    <property type="match status" value="1"/>
</dbReference>
<dbReference type="SUPFAM" id="SSF53098">
    <property type="entry name" value="Ribonuclease H-like"/>
    <property type="match status" value="1"/>
</dbReference>
<dbReference type="PANTHER" id="PTHR33116">
    <property type="entry name" value="REVERSE TRANSCRIPTASE ZINC-BINDING DOMAIN-CONTAINING PROTEIN-RELATED-RELATED"/>
    <property type="match status" value="1"/>
</dbReference>
<dbReference type="InterPro" id="IPR026960">
    <property type="entry name" value="RVT-Znf"/>
</dbReference>
<evidence type="ECO:0000256" key="1">
    <source>
        <dbReference type="SAM" id="MobiDB-lite"/>
    </source>
</evidence>
<feature type="compositionally biased region" description="Polar residues" evidence="1">
    <location>
        <begin position="351"/>
        <end position="376"/>
    </location>
</feature>
<sequence length="2146" mass="241576">MEVDETPPTETSSEELDQLDRSTKKQKGGSSTFTPQRHLRSYKDSLVCPEGIREEQNFTFIPAPMEDEISDDEVVMDDDYPTILLSKAEKIRIQAPWRSALIIKAIGKSVGFKYMDFKIRSLWKPQGDMQMIDLGLDFFLIRFKLADDYWKVVNGGPWFVKQQFLSVRCWSPGFRPSEAKITTTAVWLRLPELPIELYDSGLLRRVGNQLGKLLKIDARTVDSERGRYARLCIQIDLDQPLAPKVRIGHILQRVQYEGISTICFECGCVGHKLAACPTKILPNHQTTPVAAMHGPVSQTENTSHEKYGEWMLVTRKQSFAGKKKIVQTPSGSPSFHRSTTVHGVDPKEGKNFQSKKFTNNIPQNPLPSSGTSSIPAATSDGDRSLQNDTTNTVSAVPINKISSNRQPKPIRQKSPDFGPIVALHQPPKTLVHTPVHEKPVATQSPLPKAMPLTSENKEKIPLDEVPTLQHVITLAPGSDLLVNNMDLESDYPVPPSDSNFIIPNVVGSTGVKQTSVIEAQENGSPIPPSSTALQTDFKPLSNPSHPECPNLFWRQVEEAMERSLRDQIPQLPPNTQFGRIIVNLTTDLAIVSPTMMLQLGLPPRWRDPRAVIREALPGPTIPHGTEMNSESTDVEVHEVLTSIISLESTLLFLPFLANHPTIMVIEVHQRVLSFQLSIDLIPEGNTQDDSYRVVVNPQTRVALETFRDYRRRDAVWRRRSSRTAPAPIHNSLSMKILLWNCRGAGNPNFRRNFAALMNYHHPAIVALVETRISGQRAVSVSSSLGFDSVVRSDAIGFSGGIWLLWDSTQVQLDILSVSTQVIHASVQVNSSSTLWLFSAIYASTSFDSRLELWDHLANFSGTHSLPWMVAGDFNDILSSHEKFSATPASQRRMTAFKNCLDSCNLLDLGFNGPRFTWTNKRPNGLVMERLDRVLCNPSWKQCFEEANVLHLPRVSSDHNPILIDLCPPQHVFGPRPFRLETIWFSDPSFPSLVKDAWGCFPHNVNLAIKDFSNRARLWNREVFGNIFHKKKRLLARLNGIQRSLSHRPCAALLDLEKDLSYKYQNILRLEEEFWALKSRLHWSTLGDRNTSFFHLSTICRRHRNKIWCLKDAAGNWSNSATELKNIIQSYFVQLYKTDTVCSTLVPPYQVHCNTLTNEEKSLLDIPISREEILRAFKSFKPLKAPGPDGLHPIFFQNFWDIIGDSTSSFIQDIFRLRVMPTETNGTLVCLIPKVAKPESVHQFRPIGLCNTLYKAVTKILVLRLKPILSNLSIHPLQASFIPGRKASDNVIMVQEIIHSMSTSRSKVGNMALKIDLEKANLIGNWTGVKTSRNGPSFTHLFFADDLILFAKATKKNCIAINRVLEMFCSASGQKVNLAKSKIFLPTYLDHSRFGFLESELGLKIARSFGKYLGVPIIVDGRDKRAFDFILEKVRDKLAGWKAKTLSLAGRCTLIQAVTTSIPTHVMQCTMLPGKICTELDKLNRNFLWGDTLEKKKLHLIKWDLVTSPKEEGGLGLKQAGCRNKALLAKRNWDFISGSTDVWANVFRRKYPPDRHMRGRCSSIWRSLNYSKNLCDKGKRWVIQNGKTINFWHDNWLDPGPLRQLISGPLLPHESEQKICELWDSHGEWDLRHLSFQLPDDITRLISATSRPITPILEDSFCWKPTSNGQFSSKSAYLIAAGSPSTKQSPTGWKWLWKINTIPRVLSFLWLSCHERLPTKVFLFRRNITPDNLCPLCKTEPESLMHALRDCSLVKPVWLSIGSSPPPDFSTSLNTKAWIKQWSTSTLATTFHTSILWKDVFPLLTWSIWSSRNKLAMEGVPFIPTEVVKKAKSLAIEFFFSLPCKGTALPKSTTLIGWQHPPTGYAKLNTDGSVLGNPGPASSGGLLRDCNGNWIGGFSHKLGITNSLAAELWGIRDGLLLARDLNIRKLIVESDAKSVVELLKPVASDMFGSHPYSALINDCRFLIQSFEEATIQHAHRESNFCADLLAKEGHNLVEPFYVFSYPPHFVVIRDRVKREAYKIRLIYVVDNRCASEERDDNDEARQRHGRSPHASRFGNARENTLPCSQVRFGDVFKAQSGFLEKLMLVGVLHIWGDGHEANDGEDLDADGGGLAREELRPVSEEVVVVPVGILAADKAHFGSFLFL</sequence>
<dbReference type="InterPro" id="IPR012337">
    <property type="entry name" value="RNaseH-like_sf"/>
</dbReference>
<dbReference type="CDD" id="cd06222">
    <property type="entry name" value="RNase_H_like"/>
    <property type="match status" value="1"/>
</dbReference>
<dbReference type="Gene3D" id="3.60.10.10">
    <property type="entry name" value="Endonuclease/exonuclease/phosphatase"/>
    <property type="match status" value="1"/>
</dbReference>
<dbReference type="EMBL" id="OIVN01001053">
    <property type="protein sequence ID" value="SPC89238.1"/>
    <property type="molecule type" value="Genomic_DNA"/>
</dbReference>
<proteinExistence type="predicted"/>
<feature type="region of interest" description="Disordered" evidence="1">
    <location>
        <begin position="2036"/>
        <end position="2059"/>
    </location>
</feature>
<dbReference type="Pfam" id="PF13456">
    <property type="entry name" value="RVT_3"/>
    <property type="match status" value="1"/>
</dbReference>
<reference evidence="3" key="1">
    <citation type="submission" date="2018-02" db="EMBL/GenBank/DDBJ databases">
        <authorList>
            <person name="Cohen D.B."/>
            <person name="Kent A.D."/>
        </authorList>
    </citation>
    <scope>NUCLEOTIDE SEQUENCE</scope>
</reference>
<dbReference type="InterPro" id="IPR036691">
    <property type="entry name" value="Endo/exonu/phosph_ase_sf"/>
</dbReference>
<feature type="region of interest" description="Disordered" evidence="1">
    <location>
        <begin position="324"/>
        <end position="392"/>
    </location>
</feature>
<dbReference type="InterPro" id="IPR044730">
    <property type="entry name" value="RNase_H-like_dom_plant"/>
</dbReference>
<dbReference type="Gene3D" id="3.30.420.10">
    <property type="entry name" value="Ribonuclease H-like superfamily/Ribonuclease H"/>
    <property type="match status" value="1"/>
</dbReference>
<name>A0A2N9FPT3_FAGSY</name>
<dbReference type="InterPro" id="IPR002156">
    <property type="entry name" value="RNaseH_domain"/>
</dbReference>
<evidence type="ECO:0000313" key="3">
    <source>
        <dbReference type="EMBL" id="SPC89238.1"/>
    </source>
</evidence>